<dbReference type="EMBL" id="AP023081">
    <property type="protein sequence ID" value="BCD88732.1"/>
    <property type="molecule type" value="Genomic_DNA"/>
</dbReference>
<feature type="transmembrane region" description="Helical" evidence="6">
    <location>
        <begin position="215"/>
        <end position="236"/>
    </location>
</feature>
<dbReference type="SUPFAM" id="SSF56796">
    <property type="entry name" value="Dehydroquinate synthase-like"/>
    <property type="match status" value="1"/>
</dbReference>
<dbReference type="Pfam" id="PF09335">
    <property type="entry name" value="VTT_dom"/>
    <property type="match status" value="1"/>
</dbReference>
<dbReference type="Gene3D" id="1.20.1090.10">
    <property type="entry name" value="Dehydroquinate synthase-like - alpha domain"/>
    <property type="match status" value="1"/>
</dbReference>
<dbReference type="PANTHER" id="PTHR43622">
    <property type="entry name" value="3-DEHYDROQUINATE SYNTHASE"/>
    <property type="match status" value="1"/>
</dbReference>
<feature type="domain" description="3-dehydroquinate synthase N-terminal" evidence="7">
    <location>
        <begin position="329"/>
        <end position="439"/>
    </location>
</feature>
<dbReference type="InterPro" id="IPR056179">
    <property type="entry name" value="DHQS_C"/>
</dbReference>
<dbReference type="Pfam" id="PF01761">
    <property type="entry name" value="DHQ_synthase"/>
    <property type="match status" value="1"/>
</dbReference>
<feature type="transmembrane region" description="Helical" evidence="6">
    <location>
        <begin position="73"/>
        <end position="93"/>
    </location>
</feature>
<evidence type="ECO:0000259" key="8">
    <source>
        <dbReference type="Pfam" id="PF09335"/>
    </source>
</evidence>
<dbReference type="PANTHER" id="PTHR43622:SF7">
    <property type="entry name" value="3-DEHYDROQUINATE SYNTHASE, CHLOROPLASTIC"/>
    <property type="match status" value="1"/>
</dbReference>
<dbReference type="InterPro" id="IPR032816">
    <property type="entry name" value="VTT_dom"/>
</dbReference>
<protein>
    <recommendedName>
        <fullName evidence="12">3-dehydroquinate synthase</fullName>
    </recommendedName>
</protein>
<keyword evidence="5" id="KW-0456">Lyase</keyword>
<keyword evidence="6" id="KW-0812">Transmembrane</keyword>
<evidence type="ECO:0000256" key="1">
    <source>
        <dbReference type="ARBA" id="ARBA00001911"/>
    </source>
</evidence>
<keyword evidence="2" id="KW-0028">Amino-acid biosynthesis</keyword>
<reference evidence="10" key="1">
    <citation type="submission" date="2020-05" db="EMBL/GenBank/DDBJ databases">
        <title>Complete genome sequence of Pseudomonas sp. Sm006.</title>
        <authorList>
            <person name="Takeuchi K."/>
            <person name="Someya N."/>
        </authorList>
    </citation>
    <scope>NUCLEOTIDE SEQUENCE</scope>
    <source>
        <strain evidence="10">Sm006</strain>
    </source>
</reference>
<gene>
    <name evidence="10" type="ORF">PSm6_51390</name>
</gene>
<dbReference type="InterPro" id="IPR030960">
    <property type="entry name" value="DHQS/DOIS_N"/>
</dbReference>
<feature type="transmembrane region" description="Helical" evidence="6">
    <location>
        <begin position="99"/>
        <end position="128"/>
    </location>
</feature>
<organism evidence="10 11">
    <name type="scientific">Pseudomonas solani</name>
    <dbReference type="NCBI Taxonomy" id="2731552"/>
    <lineage>
        <taxon>Bacteria</taxon>
        <taxon>Pseudomonadati</taxon>
        <taxon>Pseudomonadota</taxon>
        <taxon>Gammaproteobacteria</taxon>
        <taxon>Pseudomonadales</taxon>
        <taxon>Pseudomonadaceae</taxon>
        <taxon>Pseudomonas</taxon>
    </lineage>
</organism>
<evidence type="ECO:0000256" key="6">
    <source>
        <dbReference type="SAM" id="Phobius"/>
    </source>
</evidence>
<dbReference type="CDD" id="cd08198">
    <property type="entry name" value="DHQS-like"/>
    <property type="match status" value="1"/>
</dbReference>
<dbReference type="Pfam" id="PF24621">
    <property type="entry name" value="DHQS_C"/>
    <property type="match status" value="1"/>
</dbReference>
<accession>A0ABM7LGL7</accession>
<comment type="cofactor">
    <cofactor evidence="1">
        <name>NAD(+)</name>
        <dbReference type="ChEBI" id="CHEBI:57540"/>
    </cofactor>
</comment>
<feature type="domain" description="VTT" evidence="8">
    <location>
        <begin position="92"/>
        <end position="207"/>
    </location>
</feature>
<feature type="domain" description="3-dehydroquinate synthase C-terminal" evidence="9">
    <location>
        <begin position="443"/>
        <end position="569"/>
    </location>
</feature>
<dbReference type="InterPro" id="IPR050071">
    <property type="entry name" value="Dehydroquinate_synthase"/>
</dbReference>
<dbReference type="Proteomes" id="UP001064896">
    <property type="component" value="Chromosome"/>
</dbReference>
<evidence type="ECO:0000259" key="7">
    <source>
        <dbReference type="Pfam" id="PF01761"/>
    </source>
</evidence>
<evidence type="ECO:0008006" key="12">
    <source>
        <dbReference type="Google" id="ProtNLM"/>
    </source>
</evidence>
<evidence type="ECO:0000256" key="2">
    <source>
        <dbReference type="ARBA" id="ARBA00022605"/>
    </source>
</evidence>
<evidence type="ECO:0000259" key="9">
    <source>
        <dbReference type="Pfam" id="PF24621"/>
    </source>
</evidence>
<keyword evidence="3" id="KW-0520">NAD</keyword>
<keyword evidence="4" id="KW-0057">Aromatic amino acid biosynthesis</keyword>
<evidence type="ECO:0000256" key="5">
    <source>
        <dbReference type="ARBA" id="ARBA00023239"/>
    </source>
</evidence>
<feature type="transmembrane region" description="Helical" evidence="6">
    <location>
        <begin position="31"/>
        <end position="52"/>
    </location>
</feature>
<dbReference type="Gene3D" id="3.40.50.1970">
    <property type="match status" value="1"/>
</dbReference>
<evidence type="ECO:0000313" key="10">
    <source>
        <dbReference type="EMBL" id="BCD88732.1"/>
    </source>
</evidence>
<evidence type="ECO:0000256" key="4">
    <source>
        <dbReference type="ARBA" id="ARBA00023141"/>
    </source>
</evidence>
<proteinExistence type="predicted"/>
<feature type="transmembrane region" description="Helical" evidence="6">
    <location>
        <begin position="187"/>
        <end position="209"/>
    </location>
</feature>
<keyword evidence="6" id="KW-1133">Transmembrane helix</keyword>
<sequence length="643" mass="69953">MDLDSDKEISLSKGILMKRLMSHVLSRRGPLEHFCLSLALFAGLVIISFLLFEEQMQHLLESLGQHPADPVRAFNLAVLLVALLALDVVLPVPSSMVSLLAVAMLGAVGGYLVIFIGLCLGSLLGYWLGAGYFRIASGLLDIEDWRKAGRLANRLNTLSLICLRGVPVLAETSVLAAGMQRYPLGRFLVITTLANAGLALVYSALGSYIAEDQAMLLAVLASMLLPALFLAGRGLLAWRRERSAATAKPAHLEGAFTVTYRYPVLFTEHLFAVHNDCLQQQLMASGKRPVTVMVFADEGLLRSNPALEQQITRYFQSRADDLRLLAGPVAVPAGEACKTPEVLQRLYGQMLEQGLDRHCYVLALGGGALLDAVGYACATFHRGVRLIRIPTTVLAQNDAGIGVKNGINAFEQKNLLGAFQPADAVINDFQLLLGLSRRDQLAGLAEAVKVAAIKDAAFFAWMEHNADALAAFAHDPSRHAIRRCAELHLEQITRGGDPFERGNGRPLDYGHWAAHKLEKLSHHRLRHGEAVAVGMALDALYAKALGLLAPSEAQRLLDLLTRLGFNLSPPELTLADDQGNLRVVQGLEDFRQHLGGELSIPMLERIGHAVDVHHIDMPSMQQALRQLAQLQVAEPAWTEGCAR</sequence>
<keyword evidence="11" id="KW-1185">Reference proteome</keyword>
<dbReference type="NCBIfam" id="NF004852">
    <property type="entry name" value="PRK06203.1"/>
    <property type="match status" value="1"/>
</dbReference>
<name>A0ABM7LGL7_9PSED</name>
<evidence type="ECO:0000256" key="3">
    <source>
        <dbReference type="ARBA" id="ARBA00023027"/>
    </source>
</evidence>
<evidence type="ECO:0000313" key="11">
    <source>
        <dbReference type="Proteomes" id="UP001064896"/>
    </source>
</evidence>
<keyword evidence="6" id="KW-0472">Membrane</keyword>